<sequence>MKRPDSFASESRSWIFEIRYHTISVDKHVRIMILKLKKRICVPRRWPPWSSGPCQWRSKILHASRRERNWRIDAICANSTHSAIPADPRA</sequence>
<protein>
    <submittedName>
        <fullName evidence="1">Uncharacterized protein</fullName>
    </submittedName>
</protein>
<dbReference type="AlphaFoldDB" id="A0A9W4XKT7"/>
<dbReference type="Proteomes" id="UP001152607">
    <property type="component" value="Unassembled WGS sequence"/>
</dbReference>
<dbReference type="EMBL" id="CAOQHR010000006">
    <property type="protein sequence ID" value="CAI6335629.1"/>
    <property type="molecule type" value="Genomic_DNA"/>
</dbReference>
<organism evidence="1 2">
    <name type="scientific">Periconia digitata</name>
    <dbReference type="NCBI Taxonomy" id="1303443"/>
    <lineage>
        <taxon>Eukaryota</taxon>
        <taxon>Fungi</taxon>
        <taxon>Dikarya</taxon>
        <taxon>Ascomycota</taxon>
        <taxon>Pezizomycotina</taxon>
        <taxon>Dothideomycetes</taxon>
        <taxon>Pleosporomycetidae</taxon>
        <taxon>Pleosporales</taxon>
        <taxon>Massarineae</taxon>
        <taxon>Periconiaceae</taxon>
        <taxon>Periconia</taxon>
    </lineage>
</organism>
<accession>A0A9W4XKT7</accession>
<keyword evidence="2" id="KW-1185">Reference proteome</keyword>
<comment type="caution">
    <text evidence="1">The sequence shown here is derived from an EMBL/GenBank/DDBJ whole genome shotgun (WGS) entry which is preliminary data.</text>
</comment>
<evidence type="ECO:0000313" key="1">
    <source>
        <dbReference type="EMBL" id="CAI6335629.1"/>
    </source>
</evidence>
<name>A0A9W4XKT7_9PLEO</name>
<evidence type="ECO:0000313" key="2">
    <source>
        <dbReference type="Proteomes" id="UP001152607"/>
    </source>
</evidence>
<reference evidence="1" key="1">
    <citation type="submission" date="2023-01" db="EMBL/GenBank/DDBJ databases">
        <authorList>
            <person name="Van Ghelder C."/>
            <person name="Rancurel C."/>
        </authorList>
    </citation>
    <scope>NUCLEOTIDE SEQUENCE</scope>
    <source>
        <strain evidence="1">CNCM I-4278</strain>
    </source>
</reference>
<gene>
    <name evidence="1" type="ORF">PDIGIT_LOCUS8713</name>
</gene>
<proteinExistence type="predicted"/>